<proteinExistence type="predicted"/>
<evidence type="ECO:0000313" key="4">
    <source>
        <dbReference type="Proteomes" id="UP000204551"/>
    </source>
</evidence>
<dbReference type="AlphaFoldDB" id="A0A221V2R3"/>
<protein>
    <submittedName>
        <fullName evidence="3">Response regulator rcp1</fullName>
    </submittedName>
</protein>
<feature type="domain" description="Response regulatory" evidence="2">
    <location>
        <begin position="7"/>
        <end position="128"/>
    </location>
</feature>
<organism evidence="3 4">
    <name type="scientific">Arenibacter algicola</name>
    <dbReference type="NCBI Taxonomy" id="616991"/>
    <lineage>
        <taxon>Bacteria</taxon>
        <taxon>Pseudomonadati</taxon>
        <taxon>Bacteroidota</taxon>
        <taxon>Flavobacteriia</taxon>
        <taxon>Flavobacteriales</taxon>
        <taxon>Flavobacteriaceae</taxon>
        <taxon>Arenibacter</taxon>
    </lineage>
</organism>
<sequence length="148" mass="17191">MANSDFQILLADDDEDDCMFFKEALDELALCATLKTVNNGVELMDFLENNLPNLPQVLFLDLNMPRKSGTECLLEIKQCEKFRHLPIIIYSTSSNIDVMDQLYRQGAQYYIRKPADFSNLKRVISRTIELIKQKRVLQPSREEFVIQP</sequence>
<dbReference type="PANTHER" id="PTHR44520:SF2">
    <property type="entry name" value="RESPONSE REGULATOR RCP1"/>
    <property type="match status" value="1"/>
</dbReference>
<dbReference type="InterPro" id="IPR011006">
    <property type="entry name" value="CheY-like_superfamily"/>
</dbReference>
<evidence type="ECO:0000259" key="2">
    <source>
        <dbReference type="PROSITE" id="PS50110"/>
    </source>
</evidence>
<dbReference type="eggNOG" id="COG0784">
    <property type="taxonomic scope" value="Bacteria"/>
</dbReference>
<dbReference type="GO" id="GO:0000160">
    <property type="term" value="P:phosphorelay signal transduction system"/>
    <property type="evidence" value="ECO:0007669"/>
    <property type="project" value="InterPro"/>
</dbReference>
<keyword evidence="1" id="KW-0597">Phosphoprotein</keyword>
<name>A0A221V2R3_9FLAO</name>
<dbReference type="RefSeq" id="WP_093980073.1">
    <property type="nucleotide sequence ID" value="NZ_CP022515.1"/>
</dbReference>
<dbReference type="SUPFAM" id="SSF52172">
    <property type="entry name" value="CheY-like"/>
    <property type="match status" value="1"/>
</dbReference>
<dbReference type="Pfam" id="PF00072">
    <property type="entry name" value="Response_reg"/>
    <property type="match status" value="1"/>
</dbReference>
<dbReference type="Proteomes" id="UP000204551">
    <property type="component" value="Chromosome"/>
</dbReference>
<dbReference type="EMBL" id="CP022515">
    <property type="protein sequence ID" value="ASO07887.1"/>
    <property type="molecule type" value="Genomic_DNA"/>
</dbReference>
<dbReference type="Gene3D" id="3.40.50.2300">
    <property type="match status" value="1"/>
</dbReference>
<dbReference type="SMART" id="SM00448">
    <property type="entry name" value="REC"/>
    <property type="match status" value="1"/>
</dbReference>
<gene>
    <name evidence="3" type="ORF">AREALGSMS7_04489</name>
</gene>
<feature type="modified residue" description="4-aspartylphosphate" evidence="1">
    <location>
        <position position="61"/>
    </location>
</feature>
<evidence type="ECO:0000313" key="3">
    <source>
        <dbReference type="EMBL" id="ASO07887.1"/>
    </source>
</evidence>
<dbReference type="InterPro" id="IPR052893">
    <property type="entry name" value="TCS_response_regulator"/>
</dbReference>
<dbReference type="PROSITE" id="PS50110">
    <property type="entry name" value="RESPONSE_REGULATORY"/>
    <property type="match status" value="1"/>
</dbReference>
<evidence type="ECO:0000256" key="1">
    <source>
        <dbReference type="PROSITE-ProRule" id="PRU00169"/>
    </source>
</evidence>
<dbReference type="KEGG" id="aalg:AREALGSMS7_04489"/>
<dbReference type="PANTHER" id="PTHR44520">
    <property type="entry name" value="RESPONSE REGULATOR RCP1-RELATED"/>
    <property type="match status" value="1"/>
</dbReference>
<dbReference type="STRING" id="616991.GCA_000733925_02700"/>
<accession>A0A221V2R3</accession>
<reference evidence="3 4" key="1">
    <citation type="submission" date="2017-07" db="EMBL/GenBank/DDBJ databases">
        <title>Genome Sequence of Arenibacter algicola Strain SMS7 Isolated from a culture of the Diatom Skeletonema marinoi.</title>
        <authorList>
            <person name="Topel M."/>
            <person name="Pinder M.I.M."/>
            <person name="Johansson O.N."/>
            <person name="Kourtchenko O."/>
            <person name="Godhe A."/>
            <person name="Clarke A.K."/>
        </authorList>
    </citation>
    <scope>NUCLEOTIDE SEQUENCE [LARGE SCALE GENOMIC DNA]</scope>
    <source>
        <strain evidence="3 4">SMS7</strain>
    </source>
</reference>
<dbReference type="InterPro" id="IPR001789">
    <property type="entry name" value="Sig_transdc_resp-reg_receiver"/>
</dbReference>